<accession>A0A348HD63</accession>
<dbReference type="Proteomes" id="UP000267342">
    <property type="component" value="Chromosome"/>
</dbReference>
<dbReference type="EMBL" id="AP018933">
    <property type="protein sequence ID" value="BBG29565.1"/>
    <property type="molecule type" value="Genomic_DNA"/>
</dbReference>
<reference evidence="1 2" key="1">
    <citation type="submission" date="2018-09" db="EMBL/GenBank/DDBJ databases">
        <title>Zymobacter palmae IAM14233 (=T109) whole genome analysis.</title>
        <authorList>
            <person name="Yanase H."/>
        </authorList>
    </citation>
    <scope>NUCLEOTIDE SEQUENCE [LARGE SCALE GENOMIC DNA]</scope>
    <source>
        <strain evidence="1 2">IAM14233</strain>
    </source>
</reference>
<gene>
    <name evidence="1" type="ORF">ZBT109_0789</name>
</gene>
<dbReference type="KEGG" id="zpl:ZBT109_0789"/>
<evidence type="ECO:0000313" key="2">
    <source>
        <dbReference type="Proteomes" id="UP000267342"/>
    </source>
</evidence>
<evidence type="ECO:0000313" key="1">
    <source>
        <dbReference type="EMBL" id="BBG29565.1"/>
    </source>
</evidence>
<name>A0A348HD63_9GAMM</name>
<sequence>MKAGTVTTADRTFVSVQFDDMMLKVEVGICMLIGTHPYLL</sequence>
<organism evidence="1 2">
    <name type="scientific">Zymobacter palmae</name>
    <dbReference type="NCBI Taxonomy" id="33074"/>
    <lineage>
        <taxon>Bacteria</taxon>
        <taxon>Pseudomonadati</taxon>
        <taxon>Pseudomonadota</taxon>
        <taxon>Gammaproteobacteria</taxon>
        <taxon>Oceanospirillales</taxon>
        <taxon>Halomonadaceae</taxon>
        <taxon>Zymobacter group</taxon>
        <taxon>Zymobacter</taxon>
    </lineage>
</organism>
<protein>
    <submittedName>
        <fullName evidence="1">Uncharacterized protein</fullName>
    </submittedName>
</protein>
<dbReference type="AlphaFoldDB" id="A0A348HD63"/>
<keyword evidence="2" id="KW-1185">Reference proteome</keyword>
<proteinExistence type="predicted"/>